<sequence length="48" mass="5717">MMKSGMNRDCCDCFSFLVHYSQTPRPFQVLKFHTFSCLSTLKYYELVL</sequence>
<name>A0A3P6CGH8_BRAOL</name>
<organism evidence="1">
    <name type="scientific">Brassica oleracea</name>
    <name type="common">Wild cabbage</name>
    <dbReference type="NCBI Taxonomy" id="3712"/>
    <lineage>
        <taxon>Eukaryota</taxon>
        <taxon>Viridiplantae</taxon>
        <taxon>Streptophyta</taxon>
        <taxon>Embryophyta</taxon>
        <taxon>Tracheophyta</taxon>
        <taxon>Spermatophyta</taxon>
        <taxon>Magnoliopsida</taxon>
        <taxon>eudicotyledons</taxon>
        <taxon>Gunneridae</taxon>
        <taxon>Pentapetalae</taxon>
        <taxon>rosids</taxon>
        <taxon>malvids</taxon>
        <taxon>Brassicales</taxon>
        <taxon>Brassicaceae</taxon>
        <taxon>Brassiceae</taxon>
        <taxon>Brassica</taxon>
    </lineage>
</organism>
<reference evidence="1" key="1">
    <citation type="submission" date="2018-11" db="EMBL/GenBank/DDBJ databases">
        <authorList>
            <consortium name="Genoscope - CEA"/>
            <person name="William W."/>
        </authorList>
    </citation>
    <scope>NUCLEOTIDE SEQUENCE</scope>
</reference>
<accession>A0A3P6CGH8</accession>
<dbReference type="AlphaFoldDB" id="A0A3P6CGH8"/>
<dbReference type="EMBL" id="LR031873">
    <property type="protein sequence ID" value="VDD09655.1"/>
    <property type="molecule type" value="Genomic_DNA"/>
</dbReference>
<evidence type="ECO:0000313" key="1">
    <source>
        <dbReference type="EMBL" id="VDD09655.1"/>
    </source>
</evidence>
<gene>
    <name evidence="1" type="ORF">BOLC4T25106H</name>
</gene>
<proteinExistence type="predicted"/>
<protein>
    <submittedName>
        <fullName evidence="1">Uncharacterized protein</fullName>
    </submittedName>
</protein>